<keyword evidence="4" id="KW-0186">Copper</keyword>
<keyword evidence="10" id="KW-1185">Reference proteome</keyword>
<evidence type="ECO:0000313" key="9">
    <source>
        <dbReference type="EMBL" id="MFB9470174.1"/>
    </source>
</evidence>
<evidence type="ECO:0000259" key="8">
    <source>
        <dbReference type="Pfam" id="PF04234"/>
    </source>
</evidence>
<dbReference type="RefSeq" id="WP_345403027.1">
    <property type="nucleotide sequence ID" value="NZ_BAAAXS010000001.1"/>
</dbReference>
<comment type="subcellular location">
    <subcellularLocation>
        <location evidence="1">Cell envelope</location>
    </subcellularLocation>
</comment>
<sequence>MAFSLHFAGLRSLLATLFAAAFITGLMASPALAHDALKRSSPAKDAEVTALEEIELEFTASVKFPFVVLHDASGKQLQLGEPELDGPLVTAGVTQLLAPGSYTIGWRVVSSDGHPIEGEIPFNVKGSTSPSASPTVTGETAAAPATGATAGPSEPGNPGADTPAGATTTDEAPAGVPAWIWGVLAVLVVLGVLVWLKTSRRGPDREELDAD</sequence>
<gene>
    <name evidence="9" type="ORF">ACFFR3_11690</name>
</gene>
<protein>
    <submittedName>
        <fullName evidence="9">Copper resistance CopC family protein</fullName>
    </submittedName>
</protein>
<organism evidence="9 10">
    <name type="scientific">Nonomuraea salmonea</name>
    <dbReference type="NCBI Taxonomy" id="46181"/>
    <lineage>
        <taxon>Bacteria</taxon>
        <taxon>Bacillati</taxon>
        <taxon>Actinomycetota</taxon>
        <taxon>Actinomycetes</taxon>
        <taxon>Streptosporangiales</taxon>
        <taxon>Streptosporangiaceae</taxon>
        <taxon>Nonomuraea</taxon>
    </lineage>
</organism>
<keyword evidence="6" id="KW-1133">Transmembrane helix</keyword>
<keyword evidence="3 7" id="KW-0732">Signal</keyword>
<feature type="transmembrane region" description="Helical" evidence="6">
    <location>
        <begin position="178"/>
        <end position="196"/>
    </location>
</feature>
<dbReference type="PANTHER" id="PTHR34820">
    <property type="entry name" value="INNER MEMBRANE PROTEIN YEBZ"/>
    <property type="match status" value="1"/>
</dbReference>
<dbReference type="SUPFAM" id="SSF81296">
    <property type="entry name" value="E set domains"/>
    <property type="match status" value="1"/>
</dbReference>
<evidence type="ECO:0000256" key="2">
    <source>
        <dbReference type="ARBA" id="ARBA00022723"/>
    </source>
</evidence>
<feature type="signal peptide" evidence="7">
    <location>
        <begin position="1"/>
        <end position="33"/>
    </location>
</feature>
<evidence type="ECO:0000256" key="1">
    <source>
        <dbReference type="ARBA" id="ARBA00004196"/>
    </source>
</evidence>
<feature type="chain" id="PRO_5047027044" evidence="7">
    <location>
        <begin position="34"/>
        <end position="211"/>
    </location>
</feature>
<evidence type="ECO:0000256" key="3">
    <source>
        <dbReference type="ARBA" id="ARBA00022729"/>
    </source>
</evidence>
<keyword evidence="2" id="KW-0479">Metal-binding</keyword>
<dbReference type="Pfam" id="PF04234">
    <property type="entry name" value="CopC"/>
    <property type="match status" value="1"/>
</dbReference>
<evidence type="ECO:0000256" key="4">
    <source>
        <dbReference type="ARBA" id="ARBA00023008"/>
    </source>
</evidence>
<dbReference type="PANTHER" id="PTHR34820:SF4">
    <property type="entry name" value="INNER MEMBRANE PROTEIN YEBZ"/>
    <property type="match status" value="1"/>
</dbReference>
<feature type="region of interest" description="Disordered" evidence="5">
    <location>
        <begin position="121"/>
        <end position="170"/>
    </location>
</feature>
<feature type="compositionally biased region" description="Low complexity" evidence="5">
    <location>
        <begin position="134"/>
        <end position="170"/>
    </location>
</feature>
<comment type="caution">
    <text evidence="9">The sequence shown here is derived from an EMBL/GenBank/DDBJ whole genome shotgun (WGS) entry which is preliminary data.</text>
</comment>
<keyword evidence="6" id="KW-0812">Transmembrane</keyword>
<dbReference type="InterPro" id="IPR014756">
    <property type="entry name" value="Ig_E-set"/>
</dbReference>
<dbReference type="InterPro" id="IPR014755">
    <property type="entry name" value="Cu-Rt/internalin_Ig-like"/>
</dbReference>
<proteinExistence type="predicted"/>
<name>A0ABV5NIP6_9ACTN</name>
<evidence type="ECO:0000256" key="7">
    <source>
        <dbReference type="SAM" id="SignalP"/>
    </source>
</evidence>
<accession>A0ABV5NIP6</accession>
<evidence type="ECO:0000256" key="5">
    <source>
        <dbReference type="SAM" id="MobiDB-lite"/>
    </source>
</evidence>
<evidence type="ECO:0000256" key="6">
    <source>
        <dbReference type="SAM" id="Phobius"/>
    </source>
</evidence>
<feature type="domain" description="CopC" evidence="8">
    <location>
        <begin position="34"/>
        <end position="124"/>
    </location>
</feature>
<dbReference type="EMBL" id="JBHMCF010000011">
    <property type="protein sequence ID" value="MFB9470174.1"/>
    <property type="molecule type" value="Genomic_DNA"/>
</dbReference>
<evidence type="ECO:0000313" key="10">
    <source>
        <dbReference type="Proteomes" id="UP001589568"/>
    </source>
</evidence>
<dbReference type="InterPro" id="IPR032694">
    <property type="entry name" value="CopC/D"/>
</dbReference>
<dbReference type="Gene3D" id="2.60.40.1220">
    <property type="match status" value="1"/>
</dbReference>
<dbReference type="InterPro" id="IPR007348">
    <property type="entry name" value="CopC_dom"/>
</dbReference>
<reference evidence="9 10" key="1">
    <citation type="submission" date="2024-09" db="EMBL/GenBank/DDBJ databases">
        <authorList>
            <person name="Sun Q."/>
            <person name="Mori K."/>
        </authorList>
    </citation>
    <scope>NUCLEOTIDE SEQUENCE [LARGE SCALE GENOMIC DNA]</scope>
    <source>
        <strain evidence="9 10">JCM 3324</strain>
    </source>
</reference>
<keyword evidence="6" id="KW-0472">Membrane</keyword>
<dbReference type="Proteomes" id="UP001589568">
    <property type="component" value="Unassembled WGS sequence"/>
</dbReference>